<dbReference type="Proteomes" id="UP000228945">
    <property type="component" value="Chromosome"/>
</dbReference>
<organism evidence="2 3">
    <name type="scientific">Caulobacter mirabilis</name>
    <dbReference type="NCBI Taxonomy" id="69666"/>
    <lineage>
        <taxon>Bacteria</taxon>
        <taxon>Pseudomonadati</taxon>
        <taxon>Pseudomonadota</taxon>
        <taxon>Alphaproteobacteria</taxon>
        <taxon>Caulobacterales</taxon>
        <taxon>Caulobacteraceae</taxon>
        <taxon>Caulobacter</taxon>
    </lineage>
</organism>
<dbReference type="KEGG" id="cmb:CSW64_15335"/>
<name>A0A2D2B462_9CAUL</name>
<accession>A0A2D2B462</accession>
<dbReference type="EMBL" id="CP024201">
    <property type="protein sequence ID" value="ATQ45051.1"/>
    <property type="molecule type" value="Genomic_DNA"/>
</dbReference>
<evidence type="ECO:0000313" key="2">
    <source>
        <dbReference type="EMBL" id="ATQ45051.1"/>
    </source>
</evidence>
<keyword evidence="1" id="KW-0732">Signal</keyword>
<feature type="signal peptide" evidence="1">
    <location>
        <begin position="1"/>
        <end position="22"/>
    </location>
</feature>
<dbReference type="AlphaFoldDB" id="A0A2D2B462"/>
<proteinExistence type="predicted"/>
<gene>
    <name evidence="2" type="ORF">CSW64_15335</name>
</gene>
<reference evidence="2 3" key="1">
    <citation type="submission" date="2017-10" db="EMBL/GenBank/DDBJ databases">
        <title>Genome sequence of Caulobacter mirabilis FWC38.</title>
        <authorList>
            <person name="Fiebig A."/>
            <person name="Crosson S."/>
        </authorList>
    </citation>
    <scope>NUCLEOTIDE SEQUENCE [LARGE SCALE GENOMIC DNA]</scope>
    <source>
        <strain evidence="2 3">FWC 38</strain>
    </source>
</reference>
<sequence>MASVRAAALLLGLAAMANEARAAGGAHVVDDAGVETPGVCHLETWVTGHGAGDGSVTLAPACTRTAWPRVELGASATVARSGGADDTTFGPAVKLNLRPLESGLGLGIIASGSWSADSGRLESAALLAPVSVALGEGTRLNLNAGWHYSRTGERSHQAFYGAQVEVDLAPGWSAMAEAFGHDDGRTGAQLGLRWTPGGGTVDLDLLAGRYLDGATRDAITVGITARR</sequence>
<evidence type="ECO:0000313" key="3">
    <source>
        <dbReference type="Proteomes" id="UP000228945"/>
    </source>
</evidence>
<feature type="chain" id="PRO_5013689298" description="Transporter" evidence="1">
    <location>
        <begin position="23"/>
        <end position="227"/>
    </location>
</feature>
<keyword evidence="3" id="KW-1185">Reference proteome</keyword>
<evidence type="ECO:0000256" key="1">
    <source>
        <dbReference type="SAM" id="SignalP"/>
    </source>
</evidence>
<protein>
    <recommendedName>
        <fullName evidence="4">Transporter</fullName>
    </recommendedName>
</protein>
<dbReference type="OrthoDB" id="7550459at2"/>
<evidence type="ECO:0008006" key="4">
    <source>
        <dbReference type="Google" id="ProtNLM"/>
    </source>
</evidence>